<evidence type="ECO:0000259" key="8">
    <source>
        <dbReference type="PROSITE" id="PS51382"/>
    </source>
</evidence>
<accession>A0AAV5RDA4</accession>
<dbReference type="Pfam" id="PF09359">
    <property type="entry name" value="VTC"/>
    <property type="match status" value="1"/>
</dbReference>
<dbReference type="Pfam" id="PF02656">
    <property type="entry name" value="DUF202"/>
    <property type="match status" value="1"/>
</dbReference>
<keyword evidence="3 7" id="KW-0812">Transmembrane</keyword>
<evidence type="ECO:0000256" key="2">
    <source>
        <dbReference type="ARBA" id="ARBA00022554"/>
    </source>
</evidence>
<gene>
    <name evidence="9" type="ORF">DASB73_005190</name>
</gene>
<comment type="caution">
    <text evidence="9">The sequence shown here is derived from an EMBL/GenBank/DDBJ whole genome shotgun (WGS) entry which is preliminary data.</text>
</comment>
<dbReference type="Proteomes" id="UP001362899">
    <property type="component" value="Unassembled WGS sequence"/>
</dbReference>
<evidence type="ECO:0000256" key="3">
    <source>
        <dbReference type="ARBA" id="ARBA00022692"/>
    </source>
</evidence>
<sequence>MLFSQKLSTEIYEPWRQHYLSYDQLKKLLKEGASSNEWTDEDESRFVEMLDKELNNVYGFEASKYHEINDKLTNVEKEVDGLNVTDSKKLNPELEQILDDATHMDKFRRLNYTGFTKLVRKHDRLHPDYRVMPLLQSRLQSQPFYTDDYSPLLRRLGKVYAKLDAESGDQSSSSLARSQMMNSIKEQKFHSKGYVTLQFWVHPDDLMEVKTRILRRLPVLVYNREDEDENDRDPYVTSLYLDNADFKLYKSTLDEDAGVSETSGGKSLRFRWYGPLSEKPEIVLEEHNEIDGHITRINIKEKSINKFLQGDDIVIKKQARKMRERHSNAQSIEDYETAAKELMSFVQQNKLEPVLRTVYKRTAFEIPGDDRVRVILDQDILFLREDSFNKALPIRDPSNWHRADVDQPGINPNSLLRKGEFARFPYSVLEVRLKSDLANGIESMPWIDELRNSNLIKEVPHFTKFLQGVAVLFGENERLDTLPFWLSNLDAIRTSDHQNSSTTSATPGPSKSIGAGDATSSLTAAPSSQKPSDTAVGELSNPMQSQNRFASKFKDYKFDEDEDEFDSEDSGLLDDVIDGDIEVDTHPEGNYIGYPTRVGKLSGEESEDDEVDLPAGVEEPSQWIKNQSSPKVEAKVWLANERTFNKWLHITCLLSALTFTLYSSVSKASSPHAATMVSYILFGLTLFSGIWGYYQYLARIRYIKEREDRPMDAPLGPLVVSIGLLLALIINFSALYKTRVQHPNIPANPEHPKPVHSQTPNATNVVTSSASASGDKKHKDGKKHGKVMPQLEEFVEFEDAAHKLM</sequence>
<dbReference type="PANTHER" id="PTHR46140:SF2">
    <property type="entry name" value="VACUOLAR TRANSPORTER CHAPERONE 3 COMPLEX SUBUNIT 3-RELATED"/>
    <property type="match status" value="1"/>
</dbReference>
<evidence type="ECO:0000256" key="4">
    <source>
        <dbReference type="ARBA" id="ARBA00022989"/>
    </source>
</evidence>
<comment type="subcellular location">
    <subcellularLocation>
        <location evidence="1">Vacuole membrane</location>
        <topology evidence="1">Multi-pass membrane protein</topology>
    </subcellularLocation>
</comment>
<dbReference type="InterPro" id="IPR004331">
    <property type="entry name" value="SPX_dom"/>
</dbReference>
<dbReference type="PROSITE" id="PS51382">
    <property type="entry name" value="SPX"/>
    <property type="match status" value="1"/>
</dbReference>
<keyword evidence="2" id="KW-0926">Vacuole</keyword>
<evidence type="ECO:0000256" key="1">
    <source>
        <dbReference type="ARBA" id="ARBA00004128"/>
    </source>
</evidence>
<evidence type="ECO:0000256" key="6">
    <source>
        <dbReference type="SAM" id="MobiDB-lite"/>
    </source>
</evidence>
<dbReference type="EMBL" id="BTGC01000003">
    <property type="protein sequence ID" value="GMM49561.1"/>
    <property type="molecule type" value="Genomic_DNA"/>
</dbReference>
<keyword evidence="4 7" id="KW-1133">Transmembrane helix</keyword>
<feature type="region of interest" description="Disordered" evidence="6">
    <location>
        <begin position="743"/>
        <end position="785"/>
    </location>
</feature>
<name>A0AAV5RDA4_STABA</name>
<dbReference type="GO" id="GO:0033254">
    <property type="term" value="C:vacuolar transporter chaperone complex"/>
    <property type="evidence" value="ECO:0007669"/>
    <property type="project" value="UniProtKB-ARBA"/>
</dbReference>
<proteinExistence type="predicted"/>
<evidence type="ECO:0000313" key="10">
    <source>
        <dbReference type="Proteomes" id="UP001362899"/>
    </source>
</evidence>
<evidence type="ECO:0000256" key="7">
    <source>
        <dbReference type="SAM" id="Phobius"/>
    </source>
</evidence>
<organism evidence="9 10">
    <name type="scientific">Starmerella bacillaris</name>
    <name type="common">Yeast</name>
    <name type="synonym">Candida zemplinina</name>
    <dbReference type="NCBI Taxonomy" id="1247836"/>
    <lineage>
        <taxon>Eukaryota</taxon>
        <taxon>Fungi</taxon>
        <taxon>Dikarya</taxon>
        <taxon>Ascomycota</taxon>
        <taxon>Saccharomycotina</taxon>
        <taxon>Dipodascomycetes</taxon>
        <taxon>Dipodascales</taxon>
        <taxon>Trichomonascaceae</taxon>
        <taxon>Starmerella</taxon>
    </lineage>
</organism>
<dbReference type="InterPro" id="IPR018966">
    <property type="entry name" value="VTC_domain"/>
</dbReference>
<evidence type="ECO:0000256" key="5">
    <source>
        <dbReference type="ARBA" id="ARBA00023136"/>
    </source>
</evidence>
<feature type="transmembrane region" description="Helical" evidence="7">
    <location>
        <begin position="677"/>
        <end position="694"/>
    </location>
</feature>
<dbReference type="InterPro" id="IPR051572">
    <property type="entry name" value="VTC_Complex_Subunit"/>
</dbReference>
<feature type="transmembrane region" description="Helical" evidence="7">
    <location>
        <begin position="647"/>
        <end position="665"/>
    </location>
</feature>
<dbReference type="AlphaFoldDB" id="A0AAV5RDA4"/>
<reference evidence="9 10" key="1">
    <citation type="journal article" date="2023" name="Elife">
        <title>Identification of key yeast species and microbe-microbe interactions impacting larval growth of Drosophila in the wild.</title>
        <authorList>
            <person name="Mure A."/>
            <person name="Sugiura Y."/>
            <person name="Maeda R."/>
            <person name="Honda K."/>
            <person name="Sakurai N."/>
            <person name="Takahashi Y."/>
            <person name="Watada M."/>
            <person name="Katoh T."/>
            <person name="Gotoh A."/>
            <person name="Gotoh Y."/>
            <person name="Taniguchi I."/>
            <person name="Nakamura K."/>
            <person name="Hayashi T."/>
            <person name="Katayama T."/>
            <person name="Uemura T."/>
            <person name="Hattori Y."/>
        </authorList>
    </citation>
    <scope>NUCLEOTIDE SEQUENCE [LARGE SCALE GENOMIC DNA]</scope>
    <source>
        <strain evidence="9 10">SB-73</strain>
    </source>
</reference>
<feature type="compositionally biased region" description="Low complexity" evidence="6">
    <location>
        <begin position="761"/>
        <end position="773"/>
    </location>
</feature>
<feature type="region of interest" description="Disordered" evidence="6">
    <location>
        <begin position="496"/>
        <end position="544"/>
    </location>
</feature>
<feature type="compositionally biased region" description="Polar residues" evidence="6">
    <location>
        <begin position="518"/>
        <end position="532"/>
    </location>
</feature>
<keyword evidence="10" id="KW-1185">Reference proteome</keyword>
<dbReference type="GO" id="GO:0006799">
    <property type="term" value="P:polyphosphate biosynthetic process"/>
    <property type="evidence" value="ECO:0007669"/>
    <property type="project" value="UniProtKB-ARBA"/>
</dbReference>
<feature type="domain" description="SPX" evidence="8">
    <location>
        <begin position="1"/>
        <end position="136"/>
    </location>
</feature>
<dbReference type="CDD" id="cd14480">
    <property type="entry name" value="SPX_VTC2_like"/>
    <property type="match status" value="1"/>
</dbReference>
<dbReference type="PANTHER" id="PTHR46140">
    <property type="entry name" value="VACUOLAR TRANSPORTER CHAPERONE 1-RELATED"/>
    <property type="match status" value="1"/>
</dbReference>
<feature type="transmembrane region" description="Helical" evidence="7">
    <location>
        <begin position="714"/>
        <end position="736"/>
    </location>
</feature>
<dbReference type="GO" id="GO:0000329">
    <property type="term" value="C:fungal-type vacuole membrane"/>
    <property type="evidence" value="ECO:0007669"/>
    <property type="project" value="TreeGrafter"/>
</dbReference>
<feature type="compositionally biased region" description="Polar residues" evidence="6">
    <location>
        <begin position="497"/>
        <end position="509"/>
    </location>
</feature>
<protein>
    <submittedName>
        <fullName evidence="9">Vacuolar transporter chaperone</fullName>
    </submittedName>
</protein>
<keyword evidence="5 7" id="KW-0472">Membrane</keyword>
<evidence type="ECO:0000313" key="9">
    <source>
        <dbReference type="EMBL" id="GMM49561.1"/>
    </source>
</evidence>
<dbReference type="Gene3D" id="3.20.100.30">
    <property type="entry name" value="VTC, catalytic tunnel domain"/>
    <property type="match status" value="1"/>
</dbReference>
<dbReference type="InterPro" id="IPR003807">
    <property type="entry name" value="DUF202"/>
</dbReference>
<dbReference type="InterPro" id="IPR042267">
    <property type="entry name" value="VTC_sf"/>
</dbReference>